<evidence type="ECO:0000313" key="2">
    <source>
        <dbReference type="EMBL" id="MFC7236429.1"/>
    </source>
</evidence>
<dbReference type="AlphaFoldDB" id="A0ABD5ZSA0"/>
<keyword evidence="3" id="KW-1185">Reference proteome</keyword>
<sequence>MQDPREWDRGRAWLATLVAAVAALAGGALLAPDAVWDGFLWHYFWGPVYADANNAVCAAMRPGGPELLFSQSACAAADAATVVAEPGYTVVSEIGYAVTLVFFLVGLLELLNRLDIGSTKRLFYALVPFMFFGGALRVVEDANDAVPQGVEALLSYPANSLIISPVIYFTVFFLTLGAIVATVYAARAGYADHYDRPLFAVGWGVVLATVGFLFYFVTAELAGAVAGAGFYPQMTGLTIGLAAVLAVAVYALVDRVKPEIHEGTGLVGLVVLFGHAVDGVANVIAADWVGAIGVPVEYGAKHPANRFVISVTEQFQPAWLSEVIGTSWAFLVVKLVAATLVVWVFDERIFDEEPRYAVLLLVAILAVGLGPGSRDMLRVTFGI</sequence>
<evidence type="ECO:0000256" key="1">
    <source>
        <dbReference type="SAM" id="Phobius"/>
    </source>
</evidence>
<feature type="transmembrane region" description="Helical" evidence="1">
    <location>
        <begin position="356"/>
        <end position="373"/>
    </location>
</feature>
<keyword evidence="1" id="KW-0472">Membrane</keyword>
<feature type="transmembrane region" description="Helical" evidence="1">
    <location>
        <begin position="159"/>
        <end position="186"/>
    </location>
</feature>
<name>A0ABD5ZSA0_9EURY</name>
<feature type="transmembrane region" description="Helical" evidence="1">
    <location>
        <begin position="122"/>
        <end position="139"/>
    </location>
</feature>
<protein>
    <submittedName>
        <fullName evidence="2">DUF63 family protein</fullName>
    </submittedName>
</protein>
<dbReference type="Pfam" id="PF01889">
    <property type="entry name" value="DUF63"/>
    <property type="match status" value="1"/>
</dbReference>
<feature type="transmembrane region" description="Helical" evidence="1">
    <location>
        <begin position="323"/>
        <end position="344"/>
    </location>
</feature>
<feature type="transmembrane region" description="Helical" evidence="1">
    <location>
        <begin position="12"/>
        <end position="31"/>
    </location>
</feature>
<evidence type="ECO:0000313" key="3">
    <source>
        <dbReference type="Proteomes" id="UP001596398"/>
    </source>
</evidence>
<keyword evidence="1" id="KW-0812">Transmembrane</keyword>
<dbReference type="Proteomes" id="UP001596398">
    <property type="component" value="Unassembled WGS sequence"/>
</dbReference>
<gene>
    <name evidence="2" type="ORF">ACFQJ4_14015</name>
</gene>
<comment type="caution">
    <text evidence="2">The sequence shown here is derived from an EMBL/GenBank/DDBJ whole genome shotgun (WGS) entry which is preliminary data.</text>
</comment>
<organism evidence="2 3">
    <name type="scientific">Halosegnis marinus</name>
    <dbReference type="NCBI Taxonomy" id="3034023"/>
    <lineage>
        <taxon>Archaea</taxon>
        <taxon>Methanobacteriati</taxon>
        <taxon>Methanobacteriota</taxon>
        <taxon>Stenosarchaea group</taxon>
        <taxon>Halobacteria</taxon>
        <taxon>Halobacteriales</taxon>
        <taxon>Natronomonadaceae</taxon>
        <taxon>Halosegnis</taxon>
    </lineage>
</organism>
<dbReference type="RefSeq" id="WP_276234585.1">
    <property type="nucleotide sequence ID" value="NZ_CP119802.1"/>
</dbReference>
<feature type="transmembrane region" description="Helical" evidence="1">
    <location>
        <begin position="265"/>
        <end position="285"/>
    </location>
</feature>
<dbReference type="PANTHER" id="PTHR40700">
    <property type="entry name" value="HYPOTHETICAL MEMBRANE PROTEIN, CONSERVED, DUF63 FAMILY"/>
    <property type="match status" value="1"/>
</dbReference>
<keyword evidence="1" id="KW-1133">Transmembrane helix</keyword>
<feature type="transmembrane region" description="Helical" evidence="1">
    <location>
        <begin position="230"/>
        <end position="253"/>
    </location>
</feature>
<accession>A0ABD5ZSA0</accession>
<dbReference type="PANTHER" id="PTHR40700:SF1">
    <property type="entry name" value="DUF63 DOMAIN-CONTAINING PROTEIN"/>
    <property type="match status" value="1"/>
</dbReference>
<dbReference type="GeneID" id="79268148"/>
<feature type="transmembrane region" description="Helical" evidence="1">
    <location>
        <begin position="198"/>
        <end position="218"/>
    </location>
</feature>
<dbReference type="EMBL" id="JBHTAP010000001">
    <property type="protein sequence ID" value="MFC7236429.1"/>
    <property type="molecule type" value="Genomic_DNA"/>
</dbReference>
<reference evidence="2 3" key="1">
    <citation type="journal article" date="2019" name="Int. J. Syst. Evol. Microbiol.">
        <title>The Global Catalogue of Microorganisms (GCM) 10K type strain sequencing project: providing services to taxonomists for standard genome sequencing and annotation.</title>
        <authorList>
            <consortium name="The Broad Institute Genomics Platform"/>
            <consortium name="The Broad Institute Genome Sequencing Center for Infectious Disease"/>
            <person name="Wu L."/>
            <person name="Ma J."/>
        </authorList>
    </citation>
    <scope>NUCLEOTIDE SEQUENCE [LARGE SCALE GENOMIC DNA]</scope>
    <source>
        <strain evidence="2 3">DT85</strain>
    </source>
</reference>
<dbReference type="InterPro" id="IPR002749">
    <property type="entry name" value="DUF63"/>
</dbReference>
<proteinExistence type="predicted"/>
<feature type="transmembrane region" description="Helical" evidence="1">
    <location>
        <begin position="94"/>
        <end position="110"/>
    </location>
</feature>